<gene>
    <name evidence="2" type="ORF">AUR64_11405</name>
</gene>
<dbReference type="Pfam" id="PF01978">
    <property type="entry name" value="TrmB"/>
    <property type="match status" value="1"/>
</dbReference>
<dbReference type="InterPro" id="IPR036388">
    <property type="entry name" value="WH-like_DNA-bd_sf"/>
</dbReference>
<dbReference type="OrthoDB" id="30795at2157"/>
<dbReference type="SUPFAM" id="SSF56024">
    <property type="entry name" value="Phospholipase D/nuclease"/>
    <property type="match status" value="1"/>
</dbReference>
<reference evidence="2 3" key="1">
    <citation type="submission" date="2015-12" db="EMBL/GenBank/DDBJ databases">
        <title>Haloprofundus marisrubri gen. nov., sp. nov., an extremely halophilic archaeon isolated from the Discovery deep brine-seawater interface in the Red Sea.</title>
        <authorList>
            <person name="Zhang G."/>
            <person name="Stingl U."/>
            <person name="Rashid M."/>
        </authorList>
    </citation>
    <scope>NUCLEOTIDE SEQUENCE [LARGE SCALE GENOMIC DNA]</scope>
    <source>
        <strain evidence="2 3">SB9</strain>
    </source>
</reference>
<keyword evidence="3" id="KW-1185">Reference proteome</keyword>
<accession>A0A0W1RA72</accession>
<dbReference type="Proteomes" id="UP000054387">
    <property type="component" value="Unassembled WGS sequence"/>
</dbReference>
<feature type="domain" description="Transcription regulator TrmB N-terminal" evidence="1">
    <location>
        <begin position="15"/>
        <end position="82"/>
    </location>
</feature>
<dbReference type="AlphaFoldDB" id="A0A0W1RA72"/>
<dbReference type="InterPro" id="IPR036390">
    <property type="entry name" value="WH_DNA-bd_sf"/>
</dbReference>
<evidence type="ECO:0000259" key="1">
    <source>
        <dbReference type="Pfam" id="PF01978"/>
    </source>
</evidence>
<dbReference type="PANTHER" id="PTHR34293">
    <property type="entry name" value="HTH-TYPE TRANSCRIPTIONAL REGULATOR TRMBL2"/>
    <property type="match status" value="1"/>
</dbReference>
<evidence type="ECO:0000313" key="3">
    <source>
        <dbReference type="Proteomes" id="UP000054387"/>
    </source>
</evidence>
<dbReference type="Gene3D" id="1.10.10.10">
    <property type="entry name" value="Winged helix-like DNA-binding domain superfamily/Winged helix DNA-binding domain"/>
    <property type="match status" value="1"/>
</dbReference>
<dbReference type="EMBL" id="LOPU01000018">
    <property type="protein sequence ID" value="KTG10186.1"/>
    <property type="molecule type" value="Genomic_DNA"/>
</dbReference>
<dbReference type="STRING" id="1514971.AUR64_11405"/>
<name>A0A0W1RA72_9EURY</name>
<dbReference type="RefSeq" id="WP_058581540.1">
    <property type="nucleotide sequence ID" value="NZ_LOPU01000018.1"/>
</dbReference>
<dbReference type="SUPFAM" id="SSF46785">
    <property type="entry name" value="Winged helix' DNA-binding domain"/>
    <property type="match status" value="1"/>
</dbReference>
<protein>
    <recommendedName>
        <fullName evidence="1">Transcription regulator TrmB N-terminal domain-containing protein</fullName>
    </recommendedName>
</protein>
<sequence>MNDDRPDERDVEEALERLGLSNYEARVFVALHRLGTATAKDVHDLAGVPRSQVYGAAEDLEERGLVELQQSTPKRYRPVSLEAAKELLTARLERERDRAFDSLAELRREEHGEETRDDVWTVRGRKPINDRTVDLIRRAETRILFGAASVDLLSDDVITALREQAAAGVDVNVVSENDAVRNLFTRDADIGVAAPPADSPGDFTGRVVLADDDIFLLSALYEGDGAEATEETAIWSAGTAMASVLTRAAGSGIEAIVGRAESDP</sequence>
<dbReference type="InterPro" id="IPR002831">
    <property type="entry name" value="Tscrpt_reg_TrmB_N"/>
</dbReference>
<comment type="caution">
    <text evidence="2">The sequence shown here is derived from an EMBL/GenBank/DDBJ whole genome shotgun (WGS) entry which is preliminary data.</text>
</comment>
<dbReference type="InterPro" id="IPR051797">
    <property type="entry name" value="TrmB-like"/>
</dbReference>
<proteinExistence type="predicted"/>
<organism evidence="2 3">
    <name type="scientific">Haloprofundus marisrubri</name>
    <dbReference type="NCBI Taxonomy" id="1514971"/>
    <lineage>
        <taxon>Archaea</taxon>
        <taxon>Methanobacteriati</taxon>
        <taxon>Methanobacteriota</taxon>
        <taxon>Stenosarchaea group</taxon>
        <taxon>Halobacteria</taxon>
        <taxon>Halobacteriales</taxon>
        <taxon>Haloferacaceae</taxon>
        <taxon>Haloprofundus</taxon>
    </lineage>
</organism>
<evidence type="ECO:0000313" key="2">
    <source>
        <dbReference type="EMBL" id="KTG10186.1"/>
    </source>
</evidence>
<dbReference type="PANTHER" id="PTHR34293:SF1">
    <property type="entry name" value="HTH-TYPE TRANSCRIPTIONAL REGULATOR TRMBL2"/>
    <property type="match status" value="1"/>
</dbReference>